<dbReference type="HOGENOM" id="CLU_3047690_0_0_9"/>
<keyword evidence="2" id="KW-1185">Reference proteome</keyword>
<dbReference type="STRING" id="411473.RUMCAL_01717"/>
<organism evidence="1 2">
    <name type="scientific">Ruminococcus callidus ATCC 27760</name>
    <dbReference type="NCBI Taxonomy" id="411473"/>
    <lineage>
        <taxon>Bacteria</taxon>
        <taxon>Bacillati</taxon>
        <taxon>Bacillota</taxon>
        <taxon>Clostridia</taxon>
        <taxon>Eubacteriales</taxon>
        <taxon>Oscillospiraceae</taxon>
        <taxon>Ruminococcus</taxon>
    </lineage>
</organism>
<comment type="caution">
    <text evidence="1">The sequence shown here is derived from an EMBL/GenBank/DDBJ whole genome shotgun (WGS) entry which is preliminary data.</text>
</comment>
<dbReference type="AlphaFoldDB" id="U2KSF6"/>
<protein>
    <submittedName>
        <fullName evidence="1">Uncharacterized protein</fullName>
    </submittedName>
</protein>
<gene>
    <name evidence="1" type="ORF">RUMCAL_01717</name>
</gene>
<sequence>MPRKSGRQYCICKSAVKKCRKWKMTGDFSETGRIIYDCCNFFCNSTCHNAKKML</sequence>
<evidence type="ECO:0000313" key="1">
    <source>
        <dbReference type="EMBL" id="ERJ95005.1"/>
    </source>
</evidence>
<evidence type="ECO:0000313" key="2">
    <source>
        <dbReference type="Proteomes" id="UP000016662"/>
    </source>
</evidence>
<proteinExistence type="predicted"/>
<dbReference type="Proteomes" id="UP000016662">
    <property type="component" value="Unassembled WGS sequence"/>
</dbReference>
<accession>U2KSF6</accession>
<dbReference type="EMBL" id="AWVF01000220">
    <property type="protein sequence ID" value="ERJ95005.1"/>
    <property type="molecule type" value="Genomic_DNA"/>
</dbReference>
<reference evidence="1 2" key="1">
    <citation type="submission" date="2013-07" db="EMBL/GenBank/DDBJ databases">
        <authorList>
            <person name="Weinstock G."/>
            <person name="Sodergren E."/>
            <person name="Wylie T."/>
            <person name="Fulton L."/>
            <person name="Fulton R."/>
            <person name="Fronick C."/>
            <person name="O'Laughlin M."/>
            <person name="Godfrey J."/>
            <person name="Miner T."/>
            <person name="Herter B."/>
            <person name="Appelbaum E."/>
            <person name="Cordes M."/>
            <person name="Lek S."/>
            <person name="Wollam A."/>
            <person name="Pepin K.H."/>
            <person name="Palsikar V.B."/>
            <person name="Mitreva M."/>
            <person name="Wilson R.K."/>
        </authorList>
    </citation>
    <scope>NUCLEOTIDE SEQUENCE [LARGE SCALE GENOMIC DNA]</scope>
    <source>
        <strain evidence="1 2">ATCC 27760</strain>
    </source>
</reference>
<name>U2KSF6_9FIRM</name>